<sequence length="1092" mass="123389">MDDFDNAGDQFLMDDPEFNGYISEGSSFYEGDASLIELYEEEEVDAALNTPPQSDSDASDVSKKRKRSSHSVESDDFEDFEQVKRAKPALNATPDDVHIIAYCPDAAALMDRLGLSRGVRYELGRLVSAGELHYDQLTEEALLQLQGPNQEAVPKISEVFFGEKSPHSVDLESAFANELAAHLPWAELDREEDALALGPYEGLGNNPNHPGWYGGKVRFSGRLQVVSEDEHGKKNAKKSFKIVLDDCTLWTSFRHARRWGSWSYLRVKVPNQAFYDSKLGLDSFFKKTFLFWGCVFRACYAMGDNVFFYWTNEVYGKSETIPGRLSLEDFIQWHNPLEFNKGQLMTKWSERIRLGFSNSVPGPRLDSRELIIDEPDIFSNPTGKAPSDMTDGCGFISISLLCSIFDQLSLGSLPTAIQFRLAGYKGLLMRRDETQDREAKHVWVRPSQTKIRYPQEFELDPAMLTLDLLRTSHMTTNCSISNDIVINLAENGVPHNVFVQLLRTSLAELVLGLTTWEGPGAMLELWKNVERAGGVLVGRRARAAVGEARVRGYRTRSPDEEELDQNEDEEDEDGFDDKIGGPRSTAWWTDEISGCPSTLEDTIMVLLEAGFTPQTTPILREKLKQSVIKKIENKLKKLNFRIEESCTAFAVPDPYGVLGPDEVQIKSSSRNLKGQDGLMTDTILGDVLITRNPCKNPCDVRKVKAVEHPLLSKLINVIVFSTAGDRRLIDFLGGGDYDGDIVTAIWALLLLSSFCNADEHLSIEPAGLDACFERDAEKVSDFIERTENFTPSERILALQKYLLGALRDTSLVGKYSVMHDNAIYELGYANYRTIKLSAKFCRVLDAPKTGYRIKKQTLDADTRMYGNTLGPRWKVAMKEKKKTGAPKFTTSNMPYSKRDEQILGPFIMDTLRRAADKEKDKVLGEMDLKFAPLQDTLDLTLVEPWMFALTWVGKGSTEIIELKKAELSIIKHHVQEVYEDHRKVLQVNGKNRDASGFTNLRIEARQDRLRTISKKFHSSPALSEFQLITDEATLARWRASYAYVYDHEQRKGGWSRFPWNVAMRDLCLIKAQASLTRCTTMINDFAQRMKLP</sequence>
<comment type="caution">
    <text evidence="4">The sequence shown here is derived from an EMBL/GenBank/DDBJ whole genome shotgun (WGS) entry which is preliminary data.</text>
</comment>
<keyword evidence="1" id="KW-0808">Transferase</keyword>
<feature type="domain" description="RDRP core" evidence="3">
    <location>
        <begin position="240"/>
        <end position="882"/>
    </location>
</feature>
<dbReference type="PANTHER" id="PTHR23079:SF55">
    <property type="entry name" value="RNA-DIRECTED RNA POLYMERASE"/>
    <property type="match status" value="1"/>
</dbReference>
<feature type="compositionally biased region" description="Acidic residues" evidence="2">
    <location>
        <begin position="559"/>
        <end position="575"/>
    </location>
</feature>
<keyword evidence="1" id="KW-0694">RNA-binding</keyword>
<name>A0A409Y0C7_9AGAR</name>
<keyword evidence="1" id="KW-0548">Nucleotidyltransferase</keyword>
<dbReference type="GO" id="GO:0003723">
    <property type="term" value="F:RNA binding"/>
    <property type="evidence" value="ECO:0007669"/>
    <property type="project" value="UniProtKB-KW"/>
</dbReference>
<organism evidence="4 5">
    <name type="scientific">Gymnopilus dilepis</name>
    <dbReference type="NCBI Taxonomy" id="231916"/>
    <lineage>
        <taxon>Eukaryota</taxon>
        <taxon>Fungi</taxon>
        <taxon>Dikarya</taxon>
        <taxon>Basidiomycota</taxon>
        <taxon>Agaricomycotina</taxon>
        <taxon>Agaricomycetes</taxon>
        <taxon>Agaricomycetidae</taxon>
        <taxon>Agaricales</taxon>
        <taxon>Agaricineae</taxon>
        <taxon>Hymenogastraceae</taxon>
        <taxon>Gymnopilus</taxon>
    </lineage>
</organism>
<evidence type="ECO:0000256" key="2">
    <source>
        <dbReference type="SAM" id="MobiDB-lite"/>
    </source>
</evidence>
<comment type="similarity">
    <text evidence="1">Belongs to the RdRP family.</text>
</comment>
<gene>
    <name evidence="4" type="ORF">CVT26_010505</name>
</gene>
<dbReference type="InParanoid" id="A0A409Y0C7"/>
<dbReference type="Proteomes" id="UP000284706">
    <property type="component" value="Unassembled WGS sequence"/>
</dbReference>
<dbReference type="GO" id="GO:0030422">
    <property type="term" value="P:siRNA processing"/>
    <property type="evidence" value="ECO:0007669"/>
    <property type="project" value="TreeGrafter"/>
</dbReference>
<accession>A0A409Y0C7</accession>
<dbReference type="GO" id="GO:0031380">
    <property type="term" value="C:nuclear RNA-directed RNA polymerase complex"/>
    <property type="evidence" value="ECO:0007669"/>
    <property type="project" value="TreeGrafter"/>
</dbReference>
<keyword evidence="5" id="KW-1185">Reference proteome</keyword>
<dbReference type="InterPro" id="IPR007855">
    <property type="entry name" value="RDRP"/>
</dbReference>
<dbReference type="EMBL" id="NHYE01001368">
    <property type="protein sequence ID" value="PPQ96466.1"/>
    <property type="molecule type" value="Genomic_DNA"/>
</dbReference>
<dbReference type="STRING" id="231916.A0A409Y0C7"/>
<evidence type="ECO:0000259" key="3">
    <source>
        <dbReference type="Pfam" id="PF05183"/>
    </source>
</evidence>
<dbReference type="PANTHER" id="PTHR23079">
    <property type="entry name" value="RNA-DEPENDENT RNA POLYMERASE"/>
    <property type="match status" value="1"/>
</dbReference>
<feature type="region of interest" description="Disordered" evidence="2">
    <location>
        <begin position="551"/>
        <end position="583"/>
    </location>
</feature>
<proteinExistence type="inferred from homology"/>
<dbReference type="Pfam" id="PF05183">
    <property type="entry name" value="RdRP"/>
    <property type="match status" value="1"/>
</dbReference>
<dbReference type="EC" id="2.7.7.48" evidence="1"/>
<evidence type="ECO:0000256" key="1">
    <source>
        <dbReference type="RuleBase" id="RU363098"/>
    </source>
</evidence>
<dbReference type="GO" id="GO:0003968">
    <property type="term" value="F:RNA-directed RNA polymerase activity"/>
    <property type="evidence" value="ECO:0007669"/>
    <property type="project" value="UniProtKB-KW"/>
</dbReference>
<dbReference type="AlphaFoldDB" id="A0A409Y0C7"/>
<keyword evidence="1" id="KW-0696">RNA-directed RNA polymerase</keyword>
<comment type="catalytic activity">
    <reaction evidence="1">
        <text>RNA(n) + a ribonucleoside 5'-triphosphate = RNA(n+1) + diphosphate</text>
        <dbReference type="Rhea" id="RHEA:21248"/>
        <dbReference type="Rhea" id="RHEA-COMP:14527"/>
        <dbReference type="Rhea" id="RHEA-COMP:17342"/>
        <dbReference type="ChEBI" id="CHEBI:33019"/>
        <dbReference type="ChEBI" id="CHEBI:61557"/>
        <dbReference type="ChEBI" id="CHEBI:140395"/>
        <dbReference type="EC" id="2.7.7.48"/>
    </reaction>
</comment>
<feature type="region of interest" description="Disordered" evidence="2">
    <location>
        <begin position="45"/>
        <end position="80"/>
    </location>
</feature>
<evidence type="ECO:0000313" key="5">
    <source>
        <dbReference type="Proteomes" id="UP000284706"/>
    </source>
</evidence>
<reference evidence="4 5" key="1">
    <citation type="journal article" date="2018" name="Evol. Lett.">
        <title>Horizontal gene cluster transfer increased hallucinogenic mushroom diversity.</title>
        <authorList>
            <person name="Reynolds H.T."/>
            <person name="Vijayakumar V."/>
            <person name="Gluck-Thaler E."/>
            <person name="Korotkin H.B."/>
            <person name="Matheny P.B."/>
            <person name="Slot J.C."/>
        </authorList>
    </citation>
    <scope>NUCLEOTIDE SEQUENCE [LARGE SCALE GENOMIC DNA]</scope>
    <source>
        <strain evidence="4 5">SRW20</strain>
    </source>
</reference>
<dbReference type="InterPro" id="IPR057596">
    <property type="entry name" value="RDRP_core"/>
</dbReference>
<evidence type="ECO:0000313" key="4">
    <source>
        <dbReference type="EMBL" id="PPQ96466.1"/>
    </source>
</evidence>
<protein>
    <recommendedName>
        <fullName evidence="1">RNA-dependent RNA polymerase</fullName>
        <ecNumber evidence="1">2.7.7.48</ecNumber>
    </recommendedName>
</protein>
<dbReference type="OrthoDB" id="10055769at2759"/>